<feature type="transmembrane region" description="Helical" evidence="1">
    <location>
        <begin position="137"/>
        <end position="156"/>
    </location>
</feature>
<sequence length="225" mass="25337">MKKVFQLQFLGYKKAVPWMILFAVLIWAIFLGGYYFLSIDPIAQPWNFWGKVLIGLLLMSILYTNFLFPLYDISTFDVALRSGITRKSYLKASLVTFLFLAGVSLIVNPKNFLTVDLEFVNLLENALESGGVSLLETFGALLMQILGTAIAANVYYRFGWKVMLVFGVVYGSHLLPTLSHLILSLEPLHPLQVMIQDHPSLVKLMICVALAGIYSLLVMKSDQKY</sequence>
<reference evidence="2 3" key="1">
    <citation type="submission" date="2016-01" db="EMBL/GenBank/DDBJ databases">
        <authorList>
            <person name="Oliw E.H."/>
        </authorList>
    </citation>
    <scope>NUCLEOTIDE SEQUENCE [LARGE SCALE GENOMIC DNA]</scope>
    <source>
        <strain evidence="2 3">KA00635</strain>
    </source>
</reference>
<protein>
    <submittedName>
        <fullName evidence="2">Uncharacterized protein</fullName>
    </submittedName>
</protein>
<organism evidence="2 3">
    <name type="scientific">Aerococcus christensenii</name>
    <dbReference type="NCBI Taxonomy" id="87541"/>
    <lineage>
        <taxon>Bacteria</taxon>
        <taxon>Bacillati</taxon>
        <taxon>Bacillota</taxon>
        <taxon>Bacilli</taxon>
        <taxon>Lactobacillales</taxon>
        <taxon>Aerococcaceae</taxon>
        <taxon>Aerococcus</taxon>
    </lineage>
</organism>
<feature type="transmembrane region" description="Helical" evidence="1">
    <location>
        <begin position="163"/>
        <end position="182"/>
    </location>
</feature>
<name>A0A133XUF1_9LACT</name>
<proteinExistence type="predicted"/>
<dbReference type="Proteomes" id="UP000070422">
    <property type="component" value="Unassembled WGS sequence"/>
</dbReference>
<gene>
    <name evidence="2" type="ORF">HMPREF3187_01334</name>
</gene>
<feature type="transmembrane region" description="Helical" evidence="1">
    <location>
        <begin position="48"/>
        <end position="68"/>
    </location>
</feature>
<feature type="transmembrane region" description="Helical" evidence="1">
    <location>
        <begin position="202"/>
        <end position="219"/>
    </location>
</feature>
<dbReference type="AlphaFoldDB" id="A0A133XUF1"/>
<evidence type="ECO:0000256" key="1">
    <source>
        <dbReference type="SAM" id="Phobius"/>
    </source>
</evidence>
<keyword evidence="1" id="KW-0812">Transmembrane</keyword>
<keyword evidence="1" id="KW-1133">Transmembrane helix</keyword>
<evidence type="ECO:0000313" key="3">
    <source>
        <dbReference type="Proteomes" id="UP000070422"/>
    </source>
</evidence>
<feature type="transmembrane region" description="Helical" evidence="1">
    <location>
        <begin position="15"/>
        <end position="36"/>
    </location>
</feature>
<evidence type="ECO:0000313" key="2">
    <source>
        <dbReference type="EMBL" id="KXB34566.1"/>
    </source>
</evidence>
<feature type="transmembrane region" description="Helical" evidence="1">
    <location>
        <begin position="89"/>
        <end position="107"/>
    </location>
</feature>
<dbReference type="STRING" id="87541.AWM71_05980"/>
<keyword evidence="1" id="KW-0472">Membrane</keyword>
<dbReference type="RefSeq" id="WP_060937079.1">
    <property type="nucleotide sequence ID" value="NZ_JASOZP010000011.1"/>
</dbReference>
<dbReference type="PATRIC" id="fig|87541.4.peg.1318"/>
<accession>A0A133XUF1</accession>
<comment type="caution">
    <text evidence="2">The sequence shown here is derived from an EMBL/GenBank/DDBJ whole genome shotgun (WGS) entry which is preliminary data.</text>
</comment>
<dbReference type="EMBL" id="LSCQ01000074">
    <property type="protein sequence ID" value="KXB34566.1"/>
    <property type="molecule type" value="Genomic_DNA"/>
</dbReference>